<comment type="similarity">
    <text evidence="2">Belongs to the STOP family.</text>
</comment>
<dbReference type="PANTHER" id="PTHR14759">
    <property type="entry name" value="STOP PROTEIN"/>
    <property type="match status" value="1"/>
</dbReference>
<feature type="compositionally biased region" description="Polar residues" evidence="7">
    <location>
        <begin position="259"/>
        <end position="274"/>
    </location>
</feature>
<evidence type="ECO:0000256" key="7">
    <source>
        <dbReference type="SAM" id="MobiDB-lite"/>
    </source>
</evidence>
<proteinExistence type="inferred from homology"/>
<feature type="compositionally biased region" description="Basic and acidic residues" evidence="7">
    <location>
        <begin position="123"/>
        <end position="143"/>
    </location>
</feature>
<feature type="region of interest" description="Disordered" evidence="7">
    <location>
        <begin position="36"/>
        <end position="285"/>
    </location>
</feature>
<feature type="compositionally biased region" description="Basic and acidic residues" evidence="7">
    <location>
        <begin position="369"/>
        <end position="378"/>
    </location>
</feature>
<evidence type="ECO:0000256" key="1">
    <source>
        <dbReference type="ARBA" id="ARBA00004245"/>
    </source>
</evidence>
<comment type="caution">
    <text evidence="8">The sequence shown here is derived from an EMBL/GenBank/DDBJ whole genome shotgun (WGS) entry which is preliminary data.</text>
</comment>
<keyword evidence="3" id="KW-0813">Transport</keyword>
<evidence type="ECO:0000256" key="3">
    <source>
        <dbReference type="ARBA" id="ARBA00022448"/>
    </source>
</evidence>
<feature type="region of interest" description="Disordered" evidence="7">
    <location>
        <begin position="310"/>
        <end position="441"/>
    </location>
</feature>
<evidence type="ECO:0000256" key="2">
    <source>
        <dbReference type="ARBA" id="ARBA00005728"/>
    </source>
</evidence>
<feature type="compositionally biased region" description="Gly residues" evidence="7">
    <location>
        <begin position="102"/>
        <end position="114"/>
    </location>
</feature>
<gene>
    <name evidence="8" type="ORF">CK820_G0021839</name>
</gene>
<dbReference type="GO" id="GO:0008017">
    <property type="term" value="F:microtubule binding"/>
    <property type="evidence" value="ECO:0007669"/>
    <property type="project" value="InterPro"/>
</dbReference>
<comment type="subcellular location">
    <subcellularLocation>
        <location evidence="1">Cytoplasm</location>
        <location evidence="1">Cytoskeleton</location>
    </subcellularLocation>
</comment>
<protein>
    <submittedName>
        <fullName evidence="8">MAP6 isoform 4</fullName>
    </submittedName>
</protein>
<dbReference type="EMBL" id="NBAG03000261">
    <property type="protein sequence ID" value="PNI56802.1"/>
    <property type="molecule type" value="Genomic_DNA"/>
</dbReference>
<evidence type="ECO:0000256" key="4">
    <source>
        <dbReference type="ARBA" id="ARBA00022490"/>
    </source>
</evidence>
<evidence type="ECO:0000256" key="5">
    <source>
        <dbReference type="ARBA" id="ARBA00022701"/>
    </source>
</evidence>
<keyword evidence="4" id="KW-0963">Cytoplasm</keyword>
<dbReference type="GO" id="GO:0005516">
    <property type="term" value="F:calmodulin binding"/>
    <property type="evidence" value="ECO:0007669"/>
    <property type="project" value="InterPro"/>
</dbReference>
<dbReference type="Proteomes" id="UP000236370">
    <property type="component" value="Unassembled WGS sequence"/>
</dbReference>
<dbReference type="PANTHER" id="PTHR14759:SF29">
    <property type="entry name" value="MICROTUBULE-ASSOCIATED PROTEIN 6"/>
    <property type="match status" value="1"/>
</dbReference>
<evidence type="ECO:0000313" key="8">
    <source>
        <dbReference type="EMBL" id="PNI56802.1"/>
    </source>
</evidence>
<dbReference type="AlphaFoldDB" id="A0A2J8MBA4"/>
<keyword evidence="6" id="KW-0206">Cytoskeleton</keyword>
<feature type="compositionally biased region" description="Basic residues" evidence="7">
    <location>
        <begin position="385"/>
        <end position="400"/>
    </location>
</feature>
<accession>A0A2J8MBA4</accession>
<dbReference type="GO" id="GO:0000226">
    <property type="term" value="P:microtubule cytoskeleton organization"/>
    <property type="evidence" value="ECO:0007669"/>
    <property type="project" value="InterPro"/>
</dbReference>
<organism evidence="8 9">
    <name type="scientific">Pan troglodytes</name>
    <name type="common">Chimpanzee</name>
    <dbReference type="NCBI Taxonomy" id="9598"/>
    <lineage>
        <taxon>Eukaryota</taxon>
        <taxon>Metazoa</taxon>
        <taxon>Chordata</taxon>
        <taxon>Craniata</taxon>
        <taxon>Vertebrata</taxon>
        <taxon>Euteleostomi</taxon>
        <taxon>Mammalia</taxon>
        <taxon>Eutheria</taxon>
        <taxon>Euarchontoglires</taxon>
        <taxon>Primates</taxon>
        <taxon>Haplorrhini</taxon>
        <taxon>Catarrhini</taxon>
        <taxon>Hominidae</taxon>
        <taxon>Pan</taxon>
    </lineage>
</organism>
<reference evidence="8 9" key="1">
    <citation type="submission" date="2017-12" db="EMBL/GenBank/DDBJ databases">
        <title>High-resolution comparative analysis of great ape genomes.</title>
        <authorList>
            <person name="Pollen A."/>
            <person name="Hastie A."/>
            <person name="Hormozdiari F."/>
            <person name="Dougherty M."/>
            <person name="Liu R."/>
            <person name="Chaisson M."/>
            <person name="Hoppe E."/>
            <person name="Hill C."/>
            <person name="Pang A."/>
            <person name="Hillier L."/>
            <person name="Baker C."/>
            <person name="Armstrong J."/>
            <person name="Shendure J."/>
            <person name="Paten B."/>
            <person name="Wilson R."/>
            <person name="Chao H."/>
            <person name="Schneider V."/>
            <person name="Ventura M."/>
            <person name="Kronenberg Z."/>
            <person name="Murali S."/>
            <person name="Gordon D."/>
            <person name="Cantsilieris S."/>
            <person name="Munson K."/>
            <person name="Nelson B."/>
            <person name="Raja A."/>
            <person name="Underwood J."/>
            <person name="Diekhans M."/>
            <person name="Fiddes I."/>
            <person name="Haussler D."/>
            <person name="Eichler E."/>
        </authorList>
    </citation>
    <scope>NUCLEOTIDE SEQUENCE [LARGE SCALE GENOMIC DNA]</scope>
    <source>
        <strain evidence="8">Yerkes chimp pedigree #C0471</strain>
    </source>
</reference>
<name>A0A2J8MBA4_PANTR</name>
<evidence type="ECO:0000256" key="6">
    <source>
        <dbReference type="ARBA" id="ARBA00023212"/>
    </source>
</evidence>
<sequence>MAWPCITRACCIARFWNQLDKADIAVPLVFTKYSEATEHPGAPPQPPPPQQQQQAQPALAPPSARAVAIETQPAQGELDAVARATGPAPGPTGEREPAAGPGRSGPGPGLGSGSTSGPADSVMRQDYRAWKVQRPEPSCRPRSEYQPSDAPFERETQYQKDFRAWPLPRRGDHPWIPKPVQISAASQASAPILGAPKRRPQSQERWPVQAAAEAREQEAAPGGAGGLAAGKASGADERDTRRKAGPAWMVRRAEGLGHEQTTLPAAQAQVQATGSEAGRGRAAADALNRQIREEVASAVSSSYRNEFRAWTDIKPVKPIKAKPQYKPPDDKMVHETSYSAQFKGEASKPTAADNKVIDRRRIRSLYSEPFKEPPKVEKPSVQSSKPKKTSASHKPTRKAKDKQAVSGQAAKKKSAEGPSTTKPDDKEQSKEMNNKLAEAKE</sequence>
<dbReference type="InterPro" id="IPR007882">
    <property type="entry name" value="MAP6"/>
</dbReference>
<keyword evidence="5" id="KW-0493">Microtubule</keyword>
<feature type="compositionally biased region" description="Low complexity" evidence="7">
    <location>
        <begin position="51"/>
        <end position="62"/>
    </location>
</feature>
<feature type="compositionally biased region" description="Basic and acidic residues" evidence="7">
    <location>
        <begin position="151"/>
        <end position="175"/>
    </location>
</feature>
<feature type="compositionally biased region" description="Pro residues" evidence="7">
    <location>
        <begin position="41"/>
        <end position="50"/>
    </location>
</feature>
<feature type="compositionally biased region" description="Basic and acidic residues" evidence="7">
    <location>
        <begin position="422"/>
        <end position="441"/>
    </location>
</feature>
<evidence type="ECO:0000313" key="9">
    <source>
        <dbReference type="Proteomes" id="UP000236370"/>
    </source>
</evidence>
<dbReference type="GO" id="GO:0005874">
    <property type="term" value="C:microtubule"/>
    <property type="evidence" value="ECO:0007669"/>
    <property type="project" value="UniProtKB-KW"/>
</dbReference>